<organism evidence="1 2">
    <name type="scientific">Phaeomoniella chlamydospora</name>
    <name type="common">Phaeoacremonium chlamydosporum</name>
    <dbReference type="NCBI Taxonomy" id="158046"/>
    <lineage>
        <taxon>Eukaryota</taxon>
        <taxon>Fungi</taxon>
        <taxon>Dikarya</taxon>
        <taxon>Ascomycota</taxon>
        <taxon>Pezizomycotina</taxon>
        <taxon>Eurotiomycetes</taxon>
        <taxon>Chaetothyriomycetidae</taxon>
        <taxon>Phaeomoniellales</taxon>
        <taxon>Phaeomoniellaceae</taxon>
        <taxon>Phaeomoniella</taxon>
    </lineage>
</organism>
<gene>
    <name evidence="1" type="ORF">UCRPC4_g06451</name>
</gene>
<dbReference type="EMBL" id="LCWF01000195">
    <property type="protein sequence ID" value="KKY15161.1"/>
    <property type="molecule type" value="Genomic_DNA"/>
</dbReference>
<sequence>MASIVPIAGSVKINSTHVQEIRPWLKNGSKLLAPSDEGFDAYEQDDIFGGPLMFEVKKMPQVVEAGNEFLPKLGEKAIIALMIGRPPPTNGAVVMVVGICYNTLHEAIAREFYKPLLDLESLVTLQEHSVSASRVSLFTMPLRQEFVSQIINEYTKFSSEDYGIKGNENTVMGWELLPSDKIRSVPLVVTAFANRGTHMNAVMWPMWTGEKDDAKARQWARDIDALFEEELKETRTRGQDLGKNGVMLYGNYDDGRKYSPIVRQIVVPSTLATA</sequence>
<comment type="caution">
    <text evidence="1">The sequence shown here is derived from an EMBL/GenBank/DDBJ whole genome shotgun (WGS) entry which is preliminary data.</text>
</comment>
<keyword evidence="2" id="KW-1185">Reference proteome</keyword>
<accession>A0A0G2DYF4</accession>
<dbReference type="AlphaFoldDB" id="A0A0G2DYF4"/>
<evidence type="ECO:0000313" key="2">
    <source>
        <dbReference type="Proteomes" id="UP000053317"/>
    </source>
</evidence>
<dbReference type="OrthoDB" id="415825at2759"/>
<protein>
    <submittedName>
        <fullName evidence="1">Putative 6-hydroxy-d-nicotine oxidase</fullName>
    </submittedName>
</protein>
<evidence type="ECO:0000313" key="1">
    <source>
        <dbReference type="EMBL" id="KKY15161.1"/>
    </source>
</evidence>
<proteinExistence type="predicted"/>
<dbReference type="Gene3D" id="3.40.462.20">
    <property type="match status" value="1"/>
</dbReference>
<name>A0A0G2DYF4_PHACM</name>
<reference evidence="1 2" key="2">
    <citation type="submission" date="2015-05" db="EMBL/GenBank/DDBJ databases">
        <authorList>
            <person name="Morales-Cruz A."/>
            <person name="Amrine K.C."/>
            <person name="Cantu D."/>
        </authorList>
    </citation>
    <scope>NUCLEOTIDE SEQUENCE [LARGE SCALE GENOMIC DNA]</scope>
    <source>
        <strain evidence="1">UCRPC4</strain>
    </source>
</reference>
<dbReference type="Proteomes" id="UP000053317">
    <property type="component" value="Unassembled WGS sequence"/>
</dbReference>
<reference evidence="1 2" key="1">
    <citation type="submission" date="2015-05" db="EMBL/GenBank/DDBJ databases">
        <title>Distinctive expansion of gene families associated with plant cell wall degradation and secondary metabolism in the genomes of grapevine trunk pathogens.</title>
        <authorList>
            <person name="Lawrence D.P."/>
            <person name="Travadon R."/>
            <person name="Rolshausen P.E."/>
            <person name="Baumgartner K."/>
        </authorList>
    </citation>
    <scope>NUCLEOTIDE SEQUENCE [LARGE SCALE GENOMIC DNA]</scope>
    <source>
        <strain evidence="1">UCRPC4</strain>
    </source>
</reference>